<organism evidence="2 3">
    <name type="scientific">Mytilus coruscus</name>
    <name type="common">Sea mussel</name>
    <dbReference type="NCBI Taxonomy" id="42192"/>
    <lineage>
        <taxon>Eukaryota</taxon>
        <taxon>Metazoa</taxon>
        <taxon>Spiralia</taxon>
        <taxon>Lophotrochozoa</taxon>
        <taxon>Mollusca</taxon>
        <taxon>Bivalvia</taxon>
        <taxon>Autobranchia</taxon>
        <taxon>Pteriomorphia</taxon>
        <taxon>Mytilida</taxon>
        <taxon>Mytiloidea</taxon>
        <taxon>Mytilidae</taxon>
        <taxon>Mytilinae</taxon>
        <taxon>Mytilus</taxon>
    </lineage>
</organism>
<feature type="region of interest" description="Disordered" evidence="1">
    <location>
        <begin position="29"/>
        <end position="94"/>
    </location>
</feature>
<keyword evidence="3" id="KW-1185">Reference proteome</keyword>
<dbReference type="Proteomes" id="UP000507470">
    <property type="component" value="Unassembled WGS sequence"/>
</dbReference>
<reference evidence="2 3" key="1">
    <citation type="submission" date="2020-06" db="EMBL/GenBank/DDBJ databases">
        <authorList>
            <person name="Li R."/>
            <person name="Bekaert M."/>
        </authorList>
    </citation>
    <scope>NUCLEOTIDE SEQUENCE [LARGE SCALE GENOMIC DNA]</scope>
    <source>
        <strain evidence="3">wild</strain>
    </source>
</reference>
<evidence type="ECO:0000313" key="2">
    <source>
        <dbReference type="EMBL" id="CAC5361926.1"/>
    </source>
</evidence>
<dbReference type="AlphaFoldDB" id="A0A6J8A5G2"/>
<dbReference type="EMBL" id="CACVKT020000710">
    <property type="protein sequence ID" value="CAC5361926.1"/>
    <property type="molecule type" value="Genomic_DNA"/>
</dbReference>
<evidence type="ECO:0000256" key="1">
    <source>
        <dbReference type="SAM" id="MobiDB-lite"/>
    </source>
</evidence>
<gene>
    <name evidence="2" type="ORF">MCOR_3868</name>
</gene>
<evidence type="ECO:0008006" key="4">
    <source>
        <dbReference type="Google" id="ProtNLM"/>
    </source>
</evidence>
<sequence>MLKQILQLKIKTKVRRSYYDEKNGQQLNYEETGIHPEFFGGNSSKRQKSDETGTTRNEGFTNAESAVNDSQKAVGQSESHNRSQGQTPNDVTSCFGRTLNDDEKYTKGVSIPDTFKFPSTKIADKNRCFRREWISKYPGLVYSIEEDGAYCLHCVLFEKEPEKRGKLVNAPFKNWKRALEVFDEHFWGKSTKV</sequence>
<dbReference type="OrthoDB" id="6590038at2759"/>
<accession>A0A6J8A5G2</accession>
<feature type="compositionally biased region" description="Polar residues" evidence="1">
    <location>
        <begin position="54"/>
        <end position="92"/>
    </location>
</feature>
<evidence type="ECO:0000313" key="3">
    <source>
        <dbReference type="Proteomes" id="UP000507470"/>
    </source>
</evidence>
<protein>
    <recommendedName>
        <fullName evidence="4">TTF-type domain-containing protein</fullName>
    </recommendedName>
</protein>
<proteinExistence type="predicted"/>
<name>A0A6J8A5G2_MYTCO</name>